<comment type="function">
    <text evidence="7">Catalyzes the glycosylation of 4,4'-diaponeurosporenoate, i.e. the esterification of glucose at the C1'' position with the carboxyl group of 4,4'-diaponeurosporenic acid, to form glycosyl-4,4'-diaponeurosporenoate. This is a step in the biosynthesis of staphyloxanthin, an orange pigment present in most staphylococci strains.</text>
</comment>
<dbReference type="EMBL" id="CP002547">
    <property type="protein sequence ID" value="ADY57598.1"/>
    <property type="molecule type" value="Genomic_DNA"/>
</dbReference>
<dbReference type="GO" id="GO:0005886">
    <property type="term" value="C:plasma membrane"/>
    <property type="evidence" value="ECO:0007669"/>
    <property type="project" value="UniProtKB-SubCell"/>
</dbReference>
<dbReference type="Pfam" id="PF00535">
    <property type="entry name" value="Glycos_transf_2"/>
    <property type="match status" value="1"/>
</dbReference>
<dbReference type="PANTHER" id="PTHR43646:SF2">
    <property type="entry name" value="GLYCOSYLTRANSFERASE 2-LIKE DOMAIN-CONTAINING PROTEIN"/>
    <property type="match status" value="1"/>
</dbReference>
<evidence type="ECO:0000256" key="11">
    <source>
        <dbReference type="SAM" id="Phobius"/>
    </source>
</evidence>
<dbReference type="SUPFAM" id="SSF53448">
    <property type="entry name" value="Nucleotide-diphospho-sugar transferases"/>
    <property type="match status" value="1"/>
</dbReference>
<dbReference type="HOGENOM" id="CLU_025996_17_4_9"/>
<dbReference type="Proteomes" id="UP000007488">
    <property type="component" value="Chromosome"/>
</dbReference>
<evidence type="ECO:0000256" key="4">
    <source>
        <dbReference type="ARBA" id="ARBA00022679"/>
    </source>
</evidence>
<evidence type="ECO:0000256" key="9">
    <source>
        <dbReference type="ARBA" id="ARBA00038120"/>
    </source>
</evidence>
<evidence type="ECO:0000313" key="13">
    <source>
        <dbReference type="EMBL" id="ADY57598.1"/>
    </source>
</evidence>
<keyword evidence="3" id="KW-0328">Glycosyltransferase</keyword>
<gene>
    <name evidence="13" type="ordered locus">Sgly_3335</name>
</gene>
<dbReference type="PANTHER" id="PTHR43646">
    <property type="entry name" value="GLYCOSYLTRANSFERASE"/>
    <property type="match status" value="1"/>
</dbReference>
<dbReference type="OrthoDB" id="9768769at2"/>
<feature type="transmembrane region" description="Helical" evidence="11">
    <location>
        <begin position="124"/>
        <end position="147"/>
    </location>
</feature>
<protein>
    <recommendedName>
        <fullName evidence="10">4,4'-diaponeurosporenoate glycosyltransferase</fullName>
    </recommendedName>
</protein>
<evidence type="ECO:0000256" key="1">
    <source>
        <dbReference type="ARBA" id="ARBA00004236"/>
    </source>
</evidence>
<name>F0T2W1_SYNGF</name>
<comment type="similarity">
    <text evidence="9">Belongs to the glycosyltransferase 2 family. CrtQ subfamily.</text>
</comment>
<dbReference type="KEGG" id="sgy:Sgly_3335"/>
<dbReference type="InterPro" id="IPR029044">
    <property type="entry name" value="Nucleotide-diphossugar_trans"/>
</dbReference>
<dbReference type="GO" id="GO:0016117">
    <property type="term" value="P:carotenoid biosynthetic process"/>
    <property type="evidence" value="ECO:0007669"/>
    <property type="project" value="UniProtKB-KW"/>
</dbReference>
<keyword evidence="5" id="KW-0125">Carotenoid biosynthesis</keyword>
<accession>F0T2W1</accession>
<keyword evidence="14" id="KW-1185">Reference proteome</keyword>
<evidence type="ECO:0000256" key="2">
    <source>
        <dbReference type="ARBA" id="ARBA00022475"/>
    </source>
</evidence>
<reference evidence="13 14" key="1">
    <citation type="journal article" date="2011" name="Stand. Genomic Sci.">
        <title>Complete genome sequence of Syntrophobotulus glycolicus type strain (FlGlyR).</title>
        <authorList>
            <person name="Han C."/>
            <person name="Mwirichia R."/>
            <person name="Chertkov O."/>
            <person name="Held B."/>
            <person name="Lapidus A."/>
            <person name="Nolan M."/>
            <person name="Lucas S."/>
            <person name="Hammon N."/>
            <person name="Deshpande S."/>
            <person name="Cheng J.F."/>
            <person name="Tapia R."/>
            <person name="Goodwin L."/>
            <person name="Pitluck S."/>
            <person name="Huntemann M."/>
            <person name="Liolios K."/>
            <person name="Ivanova N."/>
            <person name="Pagani I."/>
            <person name="Mavromatis K."/>
            <person name="Ovchinikova G."/>
            <person name="Pati A."/>
            <person name="Chen A."/>
            <person name="Palaniappan K."/>
            <person name="Land M."/>
            <person name="Hauser L."/>
            <person name="Brambilla E.M."/>
            <person name="Rohde M."/>
            <person name="Spring S."/>
            <person name="Sikorski J."/>
            <person name="Goker M."/>
            <person name="Woyke T."/>
            <person name="Bristow J."/>
            <person name="Eisen J.A."/>
            <person name="Markowitz V."/>
            <person name="Hugenholtz P."/>
            <person name="Kyrpides N.C."/>
            <person name="Klenk H.P."/>
            <person name="Detter J.C."/>
        </authorList>
    </citation>
    <scope>NUCLEOTIDE SEQUENCE [LARGE SCALE GENOMIC DNA]</scope>
    <source>
        <strain evidence="14">DSM 8271 / FlGlyR</strain>
    </source>
</reference>
<evidence type="ECO:0000313" key="14">
    <source>
        <dbReference type="Proteomes" id="UP000007488"/>
    </source>
</evidence>
<evidence type="ECO:0000256" key="7">
    <source>
        <dbReference type="ARBA" id="ARBA00037281"/>
    </source>
</evidence>
<dbReference type="STRING" id="645991.Sgly_3335"/>
<evidence type="ECO:0000259" key="12">
    <source>
        <dbReference type="Pfam" id="PF00535"/>
    </source>
</evidence>
<evidence type="ECO:0000256" key="8">
    <source>
        <dbReference type="ARBA" id="ARBA00037904"/>
    </source>
</evidence>
<keyword evidence="4 13" id="KW-0808">Transferase</keyword>
<evidence type="ECO:0000256" key="5">
    <source>
        <dbReference type="ARBA" id="ARBA00022746"/>
    </source>
</evidence>
<dbReference type="RefSeq" id="WP_013626323.1">
    <property type="nucleotide sequence ID" value="NC_015172.1"/>
</dbReference>
<dbReference type="AlphaFoldDB" id="F0T2W1"/>
<keyword evidence="6 11" id="KW-0472">Membrane</keyword>
<dbReference type="InterPro" id="IPR001173">
    <property type="entry name" value="Glyco_trans_2-like"/>
</dbReference>
<proteinExistence type="inferred from homology"/>
<dbReference type="Gene3D" id="3.90.550.10">
    <property type="entry name" value="Spore Coat Polysaccharide Biosynthesis Protein SpsA, Chain A"/>
    <property type="match status" value="1"/>
</dbReference>
<dbReference type="eggNOG" id="COG0463">
    <property type="taxonomic scope" value="Bacteria"/>
</dbReference>
<comment type="subcellular location">
    <subcellularLocation>
        <location evidence="1">Cell membrane</location>
    </subcellularLocation>
</comment>
<dbReference type="GO" id="GO:0016757">
    <property type="term" value="F:glycosyltransferase activity"/>
    <property type="evidence" value="ECO:0007669"/>
    <property type="project" value="UniProtKB-KW"/>
</dbReference>
<keyword evidence="2" id="KW-1003">Cell membrane</keyword>
<reference evidence="14" key="2">
    <citation type="submission" date="2011-02" db="EMBL/GenBank/DDBJ databases">
        <title>The complete genome of Syntrophobotulus glycolicus DSM 8271.</title>
        <authorList>
            <person name="Lucas S."/>
            <person name="Copeland A."/>
            <person name="Lapidus A."/>
            <person name="Bruce D."/>
            <person name="Goodwin L."/>
            <person name="Pitluck S."/>
            <person name="Kyrpides N."/>
            <person name="Mavromatis K."/>
            <person name="Pagani I."/>
            <person name="Ivanova N."/>
            <person name="Mikhailova N."/>
            <person name="Chertkov O."/>
            <person name="Held B."/>
            <person name="Detter J.C."/>
            <person name="Tapia R."/>
            <person name="Han C."/>
            <person name="Land M."/>
            <person name="Hauser L."/>
            <person name="Markowitz V."/>
            <person name="Cheng J.-F."/>
            <person name="Hugenholtz P."/>
            <person name="Woyke T."/>
            <person name="Wu D."/>
            <person name="Spring S."/>
            <person name="Schroeder M."/>
            <person name="Brambilla E."/>
            <person name="Klenk H.-P."/>
            <person name="Eisen J.A."/>
        </authorList>
    </citation>
    <scope>NUCLEOTIDE SEQUENCE [LARGE SCALE GENOMIC DNA]</scope>
    <source>
        <strain evidence="14">DSM 8271 / FlGlyR</strain>
    </source>
</reference>
<feature type="domain" description="Glycosyltransferase 2-like" evidence="12">
    <location>
        <begin position="4"/>
        <end position="108"/>
    </location>
</feature>
<organism evidence="13 14">
    <name type="scientific">Syntrophobotulus glycolicus (strain DSM 8271 / FlGlyR)</name>
    <dbReference type="NCBI Taxonomy" id="645991"/>
    <lineage>
        <taxon>Bacteria</taxon>
        <taxon>Bacillati</taxon>
        <taxon>Bacillota</taxon>
        <taxon>Clostridia</taxon>
        <taxon>Eubacteriales</taxon>
        <taxon>Desulfitobacteriaceae</taxon>
        <taxon>Syntrophobotulus</taxon>
    </lineage>
</organism>
<keyword evidence="11" id="KW-1133">Transmembrane helix</keyword>
<evidence type="ECO:0000256" key="3">
    <source>
        <dbReference type="ARBA" id="ARBA00022676"/>
    </source>
</evidence>
<keyword evidence="11" id="KW-0812">Transmembrane</keyword>
<evidence type="ECO:0000256" key="6">
    <source>
        <dbReference type="ARBA" id="ARBA00023136"/>
    </source>
</evidence>
<comment type="pathway">
    <text evidence="8">Carotenoid biosynthesis; staphyloxanthin biosynthesis; staphyloxanthin from farnesyl diphosphate: step 4/5.</text>
</comment>
<evidence type="ECO:0000256" key="10">
    <source>
        <dbReference type="ARBA" id="ARBA00040345"/>
    </source>
</evidence>
<sequence length="244" mass="27813">MKFSVIIPAYNEENYIGRCLDSILAAAVPYKDQVEIIVVLNRCTDRTEEIARAYHCVIVKEDRKNMSMIRNAGAKAARGEILVTIDADSQMTANMLTEIEAKLLTGKYIGGGVKWKCERLSLGLWFNGLLLIPIVIKYGGVSAGIFWCYKKDFEAINGFNEEQRMLEDVDFGLRLKKWGRLSGKKYGTISKARVIVSMRKADAQGDWDILRKPKLLFSVLRGNLENHADESFYDYVDHKRSFKR</sequence>